<evidence type="ECO:0000313" key="4">
    <source>
        <dbReference type="Proteomes" id="UP000799750"/>
    </source>
</evidence>
<sequence>MRCGGVKYVTMEQQIRRLDKAAPPKLSSRRRELSRPPKPSSRLLFLGKRRKQQRQTGPLFSRLPAELRIMIFSYVFHDPNDVVHVIWMRKSLAHIRCPIPEDAHGRHRGCHIHCEFCTSSYGLASGFYHCFPGSIQGTSRTEIALLQTCRQVYGEAINLLYSTATFDFISGRPFMYFKCAILPQRLNAITSLQIYWFSYEMPTRDDREIIQIEYLPNHWDPMCRTIVTMKGLRSFTLLLHSFNSLDNSHQDLLLEPLEDLRGLKECRIQAVYDNKHIYCQDDGITRLSSLGERIMAQATLTR</sequence>
<reference evidence="3" key="1">
    <citation type="journal article" date="2020" name="Stud. Mycol.">
        <title>101 Dothideomycetes genomes: a test case for predicting lifestyles and emergence of pathogens.</title>
        <authorList>
            <person name="Haridas S."/>
            <person name="Albert R."/>
            <person name="Binder M."/>
            <person name="Bloem J."/>
            <person name="Labutti K."/>
            <person name="Salamov A."/>
            <person name="Andreopoulos B."/>
            <person name="Baker S."/>
            <person name="Barry K."/>
            <person name="Bills G."/>
            <person name="Bluhm B."/>
            <person name="Cannon C."/>
            <person name="Castanera R."/>
            <person name="Culley D."/>
            <person name="Daum C."/>
            <person name="Ezra D."/>
            <person name="Gonzalez J."/>
            <person name="Henrissat B."/>
            <person name="Kuo A."/>
            <person name="Liang C."/>
            <person name="Lipzen A."/>
            <person name="Lutzoni F."/>
            <person name="Magnuson J."/>
            <person name="Mondo S."/>
            <person name="Nolan M."/>
            <person name="Ohm R."/>
            <person name="Pangilinan J."/>
            <person name="Park H.-J."/>
            <person name="Ramirez L."/>
            <person name="Alfaro M."/>
            <person name="Sun H."/>
            <person name="Tritt A."/>
            <person name="Yoshinaga Y."/>
            <person name="Zwiers L.-H."/>
            <person name="Turgeon B."/>
            <person name="Goodwin S."/>
            <person name="Spatafora J."/>
            <person name="Crous P."/>
            <person name="Grigoriev I."/>
        </authorList>
    </citation>
    <scope>NUCLEOTIDE SEQUENCE</scope>
    <source>
        <strain evidence="3">CBS 269.34</strain>
    </source>
</reference>
<dbReference type="Pfam" id="PF24864">
    <property type="entry name" value="DUF7730"/>
    <property type="match status" value="1"/>
</dbReference>
<protein>
    <recommendedName>
        <fullName evidence="2">DUF7730 domain-containing protein</fullName>
    </recommendedName>
</protein>
<proteinExistence type="predicted"/>
<name>A0A6A6QV38_9PEZI</name>
<feature type="region of interest" description="Disordered" evidence="1">
    <location>
        <begin position="22"/>
        <end position="42"/>
    </location>
</feature>
<gene>
    <name evidence="3" type="ORF">BU16DRAFT_617501</name>
</gene>
<dbReference type="OrthoDB" id="4757095at2759"/>
<keyword evidence="4" id="KW-1185">Reference proteome</keyword>
<evidence type="ECO:0000313" key="3">
    <source>
        <dbReference type="EMBL" id="KAF2495984.1"/>
    </source>
</evidence>
<accession>A0A6A6QV38</accession>
<dbReference type="InterPro" id="IPR056632">
    <property type="entry name" value="DUF7730"/>
</dbReference>
<dbReference type="AlphaFoldDB" id="A0A6A6QV38"/>
<dbReference type="PANTHER" id="PTHR38790:SF4">
    <property type="entry name" value="2EXR DOMAIN-CONTAINING PROTEIN"/>
    <property type="match status" value="1"/>
</dbReference>
<evidence type="ECO:0000256" key="1">
    <source>
        <dbReference type="SAM" id="MobiDB-lite"/>
    </source>
</evidence>
<organism evidence="3 4">
    <name type="scientific">Lophium mytilinum</name>
    <dbReference type="NCBI Taxonomy" id="390894"/>
    <lineage>
        <taxon>Eukaryota</taxon>
        <taxon>Fungi</taxon>
        <taxon>Dikarya</taxon>
        <taxon>Ascomycota</taxon>
        <taxon>Pezizomycotina</taxon>
        <taxon>Dothideomycetes</taxon>
        <taxon>Pleosporomycetidae</taxon>
        <taxon>Mytilinidiales</taxon>
        <taxon>Mytilinidiaceae</taxon>
        <taxon>Lophium</taxon>
    </lineage>
</organism>
<dbReference type="Proteomes" id="UP000799750">
    <property type="component" value="Unassembled WGS sequence"/>
</dbReference>
<dbReference type="EMBL" id="MU004188">
    <property type="protein sequence ID" value="KAF2495984.1"/>
    <property type="molecule type" value="Genomic_DNA"/>
</dbReference>
<dbReference type="PANTHER" id="PTHR38790">
    <property type="entry name" value="2EXR DOMAIN-CONTAINING PROTEIN-RELATED"/>
    <property type="match status" value="1"/>
</dbReference>
<evidence type="ECO:0000259" key="2">
    <source>
        <dbReference type="Pfam" id="PF24864"/>
    </source>
</evidence>
<feature type="domain" description="DUF7730" evidence="2">
    <location>
        <begin position="55"/>
        <end position="268"/>
    </location>
</feature>